<feature type="region of interest" description="Disordered" evidence="9">
    <location>
        <begin position="165"/>
        <end position="188"/>
    </location>
</feature>
<keyword evidence="4" id="KW-1133">Transmembrane helix</keyword>
<organism evidence="12 13">
    <name type="scientific">Nezara viridula</name>
    <name type="common">Southern green stink bug</name>
    <name type="synonym">Cimex viridulus</name>
    <dbReference type="NCBI Taxonomy" id="85310"/>
    <lineage>
        <taxon>Eukaryota</taxon>
        <taxon>Metazoa</taxon>
        <taxon>Ecdysozoa</taxon>
        <taxon>Arthropoda</taxon>
        <taxon>Hexapoda</taxon>
        <taxon>Insecta</taxon>
        <taxon>Pterygota</taxon>
        <taxon>Neoptera</taxon>
        <taxon>Paraneoptera</taxon>
        <taxon>Hemiptera</taxon>
        <taxon>Heteroptera</taxon>
        <taxon>Panheteroptera</taxon>
        <taxon>Pentatomomorpha</taxon>
        <taxon>Pentatomoidea</taxon>
        <taxon>Pentatomidae</taxon>
        <taxon>Pentatominae</taxon>
        <taxon>Nezara</taxon>
    </lineage>
</organism>
<feature type="compositionally biased region" description="Low complexity" evidence="9">
    <location>
        <begin position="179"/>
        <end position="188"/>
    </location>
</feature>
<dbReference type="PRINTS" id="PR00237">
    <property type="entry name" value="GPCRRHODOPSN"/>
</dbReference>
<keyword evidence="3" id="KW-0812">Transmembrane</keyword>
<comment type="subcellular location">
    <subcellularLocation>
        <location evidence="1">Membrane</location>
        <topology evidence="1">Multi-pass membrane protein</topology>
    </subcellularLocation>
</comment>
<evidence type="ECO:0000256" key="3">
    <source>
        <dbReference type="ARBA" id="ARBA00022692"/>
    </source>
</evidence>
<evidence type="ECO:0000256" key="9">
    <source>
        <dbReference type="SAM" id="MobiDB-lite"/>
    </source>
</evidence>
<evidence type="ECO:0000256" key="5">
    <source>
        <dbReference type="ARBA" id="ARBA00023040"/>
    </source>
</evidence>
<evidence type="ECO:0000256" key="8">
    <source>
        <dbReference type="ARBA" id="ARBA00023224"/>
    </source>
</evidence>
<sequence>MKKFPPTVVVVVAFFICWAPFQAQRLFAMQAQGKHNSPRMVFFYQCITYISGPLYYLSTTVNPFLYNIMSLKFRAAFKEITKCRFESSCPKHLTEYSYAKAVHRIRTSRCVTKAPSVAVDAVAVPQRPRVDPLRAVQRVPRPEAQLLRAQPALGPGGPVRVLGQLLRRGPGHQPPPPRLQLQEGPQLQ</sequence>
<dbReference type="Gene3D" id="1.20.1070.10">
    <property type="entry name" value="Rhodopsin 7-helix transmembrane proteins"/>
    <property type="match status" value="1"/>
</dbReference>
<dbReference type="InterPro" id="IPR000276">
    <property type="entry name" value="GPCR_Rhodpsn"/>
</dbReference>
<evidence type="ECO:0000256" key="2">
    <source>
        <dbReference type="ARBA" id="ARBA00010663"/>
    </source>
</evidence>
<feature type="domain" description="G-protein coupled receptors family 1 profile" evidence="11">
    <location>
        <begin position="1"/>
        <end position="66"/>
    </location>
</feature>
<evidence type="ECO:0000256" key="4">
    <source>
        <dbReference type="ARBA" id="ARBA00022989"/>
    </source>
</evidence>
<evidence type="ECO:0000256" key="6">
    <source>
        <dbReference type="ARBA" id="ARBA00023136"/>
    </source>
</evidence>
<gene>
    <name evidence="12" type="ORF">NEZAVI_LOCUS9685</name>
</gene>
<dbReference type="GO" id="GO:0005886">
    <property type="term" value="C:plasma membrane"/>
    <property type="evidence" value="ECO:0007669"/>
    <property type="project" value="TreeGrafter"/>
</dbReference>
<protein>
    <recommendedName>
        <fullName evidence="11">G-protein coupled receptors family 1 profile domain-containing protein</fullName>
    </recommendedName>
</protein>
<dbReference type="EMBL" id="OV725080">
    <property type="protein sequence ID" value="CAH1400450.1"/>
    <property type="molecule type" value="Genomic_DNA"/>
</dbReference>
<keyword evidence="5" id="KW-0297">G-protein coupled receptor</keyword>
<keyword evidence="6" id="KW-0472">Membrane</keyword>
<comment type="similarity">
    <text evidence="2">Belongs to the G-protein coupled receptor 1 family.</text>
</comment>
<evidence type="ECO:0000256" key="10">
    <source>
        <dbReference type="SAM" id="SignalP"/>
    </source>
</evidence>
<proteinExistence type="inferred from homology"/>
<evidence type="ECO:0000256" key="7">
    <source>
        <dbReference type="ARBA" id="ARBA00023170"/>
    </source>
</evidence>
<keyword evidence="13" id="KW-1185">Reference proteome</keyword>
<keyword evidence="7" id="KW-0675">Receptor</keyword>
<evidence type="ECO:0000313" key="13">
    <source>
        <dbReference type="Proteomes" id="UP001152798"/>
    </source>
</evidence>
<feature type="signal peptide" evidence="10">
    <location>
        <begin position="1"/>
        <end position="23"/>
    </location>
</feature>
<dbReference type="PROSITE" id="PS50262">
    <property type="entry name" value="G_PROTEIN_RECEP_F1_2"/>
    <property type="match status" value="1"/>
</dbReference>
<evidence type="ECO:0000259" key="11">
    <source>
        <dbReference type="PROSITE" id="PS50262"/>
    </source>
</evidence>
<dbReference type="OrthoDB" id="5962705at2759"/>
<feature type="chain" id="PRO_5040289004" description="G-protein coupled receptors family 1 profile domain-containing protein" evidence="10">
    <location>
        <begin position="24"/>
        <end position="188"/>
    </location>
</feature>
<evidence type="ECO:0000256" key="1">
    <source>
        <dbReference type="ARBA" id="ARBA00004141"/>
    </source>
</evidence>
<dbReference type="AlphaFoldDB" id="A0A9P0MPY2"/>
<accession>A0A9P0MPY2</accession>
<keyword evidence="10" id="KW-0732">Signal</keyword>
<dbReference type="PANTHER" id="PTHR24243">
    <property type="entry name" value="G-PROTEIN COUPLED RECEPTOR"/>
    <property type="match status" value="1"/>
</dbReference>
<dbReference type="Proteomes" id="UP001152798">
    <property type="component" value="Chromosome 4"/>
</dbReference>
<dbReference type="PANTHER" id="PTHR24243:SF208">
    <property type="entry name" value="PYROKININ-1 RECEPTOR"/>
    <property type="match status" value="1"/>
</dbReference>
<reference evidence="12" key="1">
    <citation type="submission" date="2022-01" db="EMBL/GenBank/DDBJ databases">
        <authorList>
            <person name="King R."/>
        </authorList>
    </citation>
    <scope>NUCLEOTIDE SEQUENCE</scope>
</reference>
<dbReference type="GO" id="GO:0008188">
    <property type="term" value="F:neuropeptide receptor activity"/>
    <property type="evidence" value="ECO:0007669"/>
    <property type="project" value="TreeGrafter"/>
</dbReference>
<name>A0A9P0MPY2_NEZVI</name>
<dbReference type="SUPFAM" id="SSF81321">
    <property type="entry name" value="Family A G protein-coupled receptor-like"/>
    <property type="match status" value="1"/>
</dbReference>
<keyword evidence="8" id="KW-0807">Transducer</keyword>
<evidence type="ECO:0000313" key="12">
    <source>
        <dbReference type="EMBL" id="CAH1400450.1"/>
    </source>
</evidence>
<dbReference type="InterPro" id="IPR017452">
    <property type="entry name" value="GPCR_Rhodpsn_7TM"/>
</dbReference>